<sequence>INQKPDKRPLIRISKTLWIIREIDPNLEVLPLYAQFKAISLQDNKMSTAGYYYHQTSAGKDNWIPLLPGYSWYAYDDTNLESFKMQSEYSLFKSARSKYDPKHQKIVEVMQHEHSFQESLKRKAKKISNLIDINGKTGILDNYNILLEKEDKVLPATSYSYKTVIAFHVAQKSRLIKYNETEILRTVCKDNYKQFSRQIEHAILIEVLNQISPLLEDNGLYLEVYIDGDLDSNKTLVHVHIVSKISANLKQALH</sequence>
<gene>
    <name evidence="1" type="ORF">GMARGA_LOCUS29921</name>
</gene>
<comment type="caution">
    <text evidence="1">The sequence shown here is derived from an EMBL/GenBank/DDBJ whole genome shotgun (WGS) entry which is preliminary data.</text>
</comment>
<keyword evidence="2" id="KW-1185">Reference proteome</keyword>
<feature type="non-terminal residue" evidence="1">
    <location>
        <position position="254"/>
    </location>
</feature>
<protein>
    <submittedName>
        <fullName evidence="1">7599_t:CDS:1</fullName>
    </submittedName>
</protein>
<evidence type="ECO:0000313" key="1">
    <source>
        <dbReference type="EMBL" id="CAG8829175.1"/>
    </source>
</evidence>
<organism evidence="1 2">
    <name type="scientific">Gigaspora margarita</name>
    <dbReference type="NCBI Taxonomy" id="4874"/>
    <lineage>
        <taxon>Eukaryota</taxon>
        <taxon>Fungi</taxon>
        <taxon>Fungi incertae sedis</taxon>
        <taxon>Mucoromycota</taxon>
        <taxon>Glomeromycotina</taxon>
        <taxon>Glomeromycetes</taxon>
        <taxon>Diversisporales</taxon>
        <taxon>Gigasporaceae</taxon>
        <taxon>Gigaspora</taxon>
    </lineage>
</organism>
<feature type="non-terminal residue" evidence="1">
    <location>
        <position position="1"/>
    </location>
</feature>
<accession>A0ABN7WEP9</accession>
<dbReference type="Proteomes" id="UP000789901">
    <property type="component" value="Unassembled WGS sequence"/>
</dbReference>
<dbReference type="EMBL" id="CAJVQB010041109">
    <property type="protein sequence ID" value="CAG8829175.1"/>
    <property type="molecule type" value="Genomic_DNA"/>
</dbReference>
<name>A0ABN7WEP9_GIGMA</name>
<evidence type="ECO:0000313" key="2">
    <source>
        <dbReference type="Proteomes" id="UP000789901"/>
    </source>
</evidence>
<proteinExistence type="predicted"/>
<reference evidence="1 2" key="1">
    <citation type="submission" date="2021-06" db="EMBL/GenBank/DDBJ databases">
        <authorList>
            <person name="Kallberg Y."/>
            <person name="Tangrot J."/>
            <person name="Rosling A."/>
        </authorList>
    </citation>
    <scope>NUCLEOTIDE SEQUENCE [LARGE SCALE GENOMIC DNA]</scope>
    <source>
        <strain evidence="1 2">120-4 pot B 10/14</strain>
    </source>
</reference>